<comment type="similarity">
    <text evidence="2">Belongs to the virb1 family.</text>
</comment>
<dbReference type="SUPFAM" id="SSF53955">
    <property type="entry name" value="Lysozyme-like"/>
    <property type="match status" value="1"/>
</dbReference>
<evidence type="ECO:0000256" key="1">
    <source>
        <dbReference type="ARBA" id="ARBA00007734"/>
    </source>
</evidence>
<comment type="caution">
    <text evidence="5">The sequence shown here is derived from an EMBL/GenBank/DDBJ whole genome shotgun (WGS) entry which is preliminary data.</text>
</comment>
<keyword evidence="5" id="KW-0456">Lyase</keyword>
<name>A0ABU1F345_9RHOB</name>
<dbReference type="PANTHER" id="PTHR37423">
    <property type="entry name" value="SOLUBLE LYTIC MUREIN TRANSGLYCOSYLASE-RELATED"/>
    <property type="match status" value="1"/>
</dbReference>
<dbReference type="InterPro" id="IPR008258">
    <property type="entry name" value="Transglycosylase_SLT_dom_1"/>
</dbReference>
<evidence type="ECO:0000256" key="3">
    <source>
        <dbReference type="SAM" id="SignalP"/>
    </source>
</evidence>
<dbReference type="GO" id="GO:0016829">
    <property type="term" value="F:lyase activity"/>
    <property type="evidence" value="ECO:0007669"/>
    <property type="project" value="UniProtKB-KW"/>
</dbReference>
<proteinExistence type="inferred from homology"/>
<keyword evidence="3" id="KW-0732">Signal</keyword>
<evidence type="ECO:0000313" key="6">
    <source>
        <dbReference type="Proteomes" id="UP001247754"/>
    </source>
</evidence>
<dbReference type="CDD" id="cd00254">
    <property type="entry name" value="LT-like"/>
    <property type="match status" value="1"/>
</dbReference>
<dbReference type="Gene3D" id="1.10.530.10">
    <property type="match status" value="1"/>
</dbReference>
<dbReference type="Proteomes" id="UP001247754">
    <property type="component" value="Unassembled WGS sequence"/>
</dbReference>
<accession>A0ABU1F345</accession>
<gene>
    <name evidence="5" type="ORF">RGD00_01540</name>
</gene>
<evidence type="ECO:0000256" key="2">
    <source>
        <dbReference type="ARBA" id="ARBA00009387"/>
    </source>
</evidence>
<protein>
    <submittedName>
        <fullName evidence="5">Lytic transglycosylase domain-containing protein</fullName>
        <ecNumber evidence="5">4.2.2.n1</ecNumber>
    </submittedName>
</protein>
<evidence type="ECO:0000259" key="4">
    <source>
        <dbReference type="Pfam" id="PF01464"/>
    </source>
</evidence>
<dbReference type="Pfam" id="PF01464">
    <property type="entry name" value="SLT"/>
    <property type="match status" value="1"/>
</dbReference>
<feature type="signal peptide" evidence="3">
    <location>
        <begin position="1"/>
        <end position="22"/>
    </location>
</feature>
<sequence length="196" mass="21011">MRKVIPTILGAAILASAGAAGAADLRVSSSNGARSTNLAAFDRMRGRLEVKYENSVKLKPKSENATPAVPRYAGKYKGEYLEIARTAARKHGIPEDLFLRLVQQESGWNPGAVSVKGATGLAQLMPDTASLLGVKIDDPHQNLDGGARYLRMMHDRFGDWRLALAAYNAGPEAVAKHGGIPPYAETQNYVKTILPG</sequence>
<keyword evidence="6" id="KW-1185">Reference proteome</keyword>
<evidence type="ECO:0000313" key="5">
    <source>
        <dbReference type="EMBL" id="MDR5651276.1"/>
    </source>
</evidence>
<dbReference type="InterPro" id="IPR023346">
    <property type="entry name" value="Lysozyme-like_dom_sf"/>
</dbReference>
<dbReference type="EC" id="4.2.2.n1" evidence="5"/>
<dbReference type="PANTHER" id="PTHR37423:SF2">
    <property type="entry name" value="MEMBRANE-BOUND LYTIC MUREIN TRANSGLYCOSYLASE C"/>
    <property type="match status" value="1"/>
</dbReference>
<feature type="chain" id="PRO_5047021877" evidence="3">
    <location>
        <begin position="23"/>
        <end position="196"/>
    </location>
</feature>
<comment type="similarity">
    <text evidence="1">Belongs to the transglycosylase Slt family.</text>
</comment>
<dbReference type="EMBL" id="JAVKPH010000001">
    <property type="protein sequence ID" value="MDR5651276.1"/>
    <property type="molecule type" value="Genomic_DNA"/>
</dbReference>
<dbReference type="RefSeq" id="WP_310455367.1">
    <property type="nucleotide sequence ID" value="NZ_JAVKPH010000001.1"/>
</dbReference>
<reference evidence="5 6" key="1">
    <citation type="submission" date="2023-09" db="EMBL/GenBank/DDBJ databases">
        <title>Xinfangfangia sedmenti sp. nov., isolated the sedment.</title>
        <authorList>
            <person name="Xu L."/>
        </authorList>
    </citation>
    <scope>NUCLEOTIDE SEQUENCE [LARGE SCALE GENOMIC DNA]</scope>
    <source>
        <strain evidence="5 6">LG-4</strain>
    </source>
</reference>
<organism evidence="5 6">
    <name type="scientific">Ruixingdingia sedimenti</name>
    <dbReference type="NCBI Taxonomy" id="3073604"/>
    <lineage>
        <taxon>Bacteria</taxon>
        <taxon>Pseudomonadati</taxon>
        <taxon>Pseudomonadota</taxon>
        <taxon>Alphaproteobacteria</taxon>
        <taxon>Rhodobacterales</taxon>
        <taxon>Paracoccaceae</taxon>
        <taxon>Ruixingdingia</taxon>
    </lineage>
</organism>
<feature type="domain" description="Transglycosylase SLT" evidence="4">
    <location>
        <begin position="84"/>
        <end position="186"/>
    </location>
</feature>